<feature type="domain" description="Thiamin pyrophosphokinase thiamin-binding" evidence="6">
    <location>
        <begin position="142"/>
        <end position="211"/>
    </location>
</feature>
<proteinExistence type="predicted"/>
<dbReference type="EC" id="2.7.6.2" evidence="5"/>
<dbReference type="NCBIfam" id="TIGR01378">
    <property type="entry name" value="thi_PPkinase"/>
    <property type="match status" value="1"/>
</dbReference>
<evidence type="ECO:0000256" key="4">
    <source>
        <dbReference type="ARBA" id="ARBA00022840"/>
    </source>
</evidence>
<keyword evidence="2" id="KW-0547">Nucleotide-binding</keyword>
<dbReference type="InterPro" id="IPR053149">
    <property type="entry name" value="TPK"/>
</dbReference>
<dbReference type="PANTHER" id="PTHR41299">
    <property type="entry name" value="THIAMINE PYROPHOSPHOKINASE"/>
    <property type="match status" value="1"/>
</dbReference>
<keyword evidence="8" id="KW-1185">Reference proteome</keyword>
<dbReference type="SUPFAM" id="SSF63999">
    <property type="entry name" value="Thiamin pyrophosphokinase, catalytic domain"/>
    <property type="match status" value="1"/>
</dbReference>
<dbReference type="RefSeq" id="WP_158362671.1">
    <property type="nucleotide sequence ID" value="NZ_JAOQKC010000006.1"/>
</dbReference>
<dbReference type="GO" id="GO:0004788">
    <property type="term" value="F:thiamine diphosphokinase activity"/>
    <property type="evidence" value="ECO:0007669"/>
    <property type="project" value="UniProtKB-EC"/>
</dbReference>
<dbReference type="Pfam" id="PF04265">
    <property type="entry name" value="TPK_B1_binding"/>
    <property type="match status" value="1"/>
</dbReference>
<dbReference type="Gene3D" id="3.40.50.10240">
    <property type="entry name" value="Thiamin pyrophosphokinase, catalytic domain"/>
    <property type="match status" value="1"/>
</dbReference>
<dbReference type="EMBL" id="JAOQKC010000006">
    <property type="protein sequence ID" value="MCU6696408.1"/>
    <property type="molecule type" value="Genomic_DNA"/>
</dbReference>
<evidence type="ECO:0000313" key="7">
    <source>
        <dbReference type="EMBL" id="MCU6696408.1"/>
    </source>
</evidence>
<dbReference type="InterPro" id="IPR036371">
    <property type="entry name" value="TPK_B1-bd_sf"/>
</dbReference>
<dbReference type="Pfam" id="PF04263">
    <property type="entry name" value="TPK_catalytic"/>
    <property type="match status" value="1"/>
</dbReference>
<protein>
    <recommendedName>
        <fullName evidence="5">Thiamine diphosphokinase</fullName>
        <ecNumber evidence="5">2.7.6.2</ecNumber>
    </recommendedName>
</protein>
<keyword evidence="4" id="KW-0067">ATP-binding</keyword>
<evidence type="ECO:0000256" key="2">
    <source>
        <dbReference type="ARBA" id="ARBA00022741"/>
    </source>
</evidence>
<dbReference type="InterPro" id="IPR036759">
    <property type="entry name" value="TPK_catalytic_sf"/>
</dbReference>
<dbReference type="SMART" id="SM00983">
    <property type="entry name" value="TPK_B1_binding"/>
    <property type="match status" value="1"/>
</dbReference>
<dbReference type="InterPro" id="IPR007373">
    <property type="entry name" value="Thiamin_PyroPKinase_B1-bd"/>
</dbReference>
<evidence type="ECO:0000259" key="6">
    <source>
        <dbReference type="SMART" id="SM00983"/>
    </source>
</evidence>
<dbReference type="PANTHER" id="PTHR41299:SF1">
    <property type="entry name" value="THIAMINE PYROPHOSPHOKINASE"/>
    <property type="match status" value="1"/>
</dbReference>
<reference evidence="7 8" key="1">
    <citation type="journal article" date="2021" name="ISME Commun">
        <title>Automated analysis of genomic sequences facilitates high-throughput and comprehensive description of bacteria.</title>
        <authorList>
            <person name="Hitch T.C.A."/>
        </authorList>
    </citation>
    <scope>NUCLEOTIDE SEQUENCE [LARGE SCALE GENOMIC DNA]</scope>
    <source>
        <strain evidence="7 8">Sanger_04</strain>
    </source>
</reference>
<evidence type="ECO:0000256" key="3">
    <source>
        <dbReference type="ARBA" id="ARBA00022777"/>
    </source>
</evidence>
<evidence type="ECO:0000256" key="1">
    <source>
        <dbReference type="ARBA" id="ARBA00022679"/>
    </source>
</evidence>
<dbReference type="InterPro" id="IPR007371">
    <property type="entry name" value="TPK_catalytic"/>
</dbReference>
<name>A0ABT2RVQ9_9FIRM</name>
<sequence length="225" mass="25186">MKTVIISGGRIERDFALSFLKNEIFDQIIAVDNGLKFLYENQIRPTWIVGDFDTAAPELVEYYQTQTDIPIRRFNPVKDSTDSQIAIELALELGSSEITILGGTGTRLDHVLGNIQSLMLARKKGVSCIILDAYNRIRLMDGVVHLKKSEQYGKYVSLLPLTTEVTGVELRGFKYELTDYTFTSTGSAGLGVSNEITAEIAEIRIKTGIFVLIESRDEPKRFPED</sequence>
<dbReference type="InterPro" id="IPR006282">
    <property type="entry name" value="Thi_PPkinase"/>
</dbReference>
<dbReference type="Proteomes" id="UP001652461">
    <property type="component" value="Unassembled WGS sequence"/>
</dbReference>
<gene>
    <name evidence="7" type="ORF">OCV63_05785</name>
</gene>
<dbReference type="CDD" id="cd07995">
    <property type="entry name" value="TPK"/>
    <property type="match status" value="1"/>
</dbReference>
<organism evidence="7 8">
    <name type="scientific">Laedolimicola ammoniilytica</name>
    <dbReference type="NCBI Taxonomy" id="2981771"/>
    <lineage>
        <taxon>Bacteria</taxon>
        <taxon>Bacillati</taxon>
        <taxon>Bacillota</taxon>
        <taxon>Clostridia</taxon>
        <taxon>Lachnospirales</taxon>
        <taxon>Lachnospiraceae</taxon>
        <taxon>Laedolimicola</taxon>
    </lineage>
</organism>
<dbReference type="SUPFAM" id="SSF63862">
    <property type="entry name" value="Thiamin pyrophosphokinase, substrate-binding domain"/>
    <property type="match status" value="1"/>
</dbReference>
<evidence type="ECO:0000313" key="8">
    <source>
        <dbReference type="Proteomes" id="UP001652461"/>
    </source>
</evidence>
<comment type="caution">
    <text evidence="7">The sequence shown here is derived from an EMBL/GenBank/DDBJ whole genome shotgun (WGS) entry which is preliminary data.</text>
</comment>
<accession>A0ABT2RVQ9</accession>
<keyword evidence="3" id="KW-0418">Kinase</keyword>
<evidence type="ECO:0000256" key="5">
    <source>
        <dbReference type="NCBIfam" id="TIGR01378"/>
    </source>
</evidence>
<keyword evidence="1 7" id="KW-0808">Transferase</keyword>